<dbReference type="RefSeq" id="WP_013045992.1">
    <property type="nucleotide sequence ID" value="NC_014010.1"/>
</dbReference>
<dbReference type="GO" id="GO:0042773">
    <property type="term" value="P:ATP synthesis coupled electron transport"/>
    <property type="evidence" value="ECO:0007669"/>
    <property type="project" value="TreeGrafter"/>
</dbReference>
<keyword evidence="6 15" id="KW-0479">Metal-binding</keyword>
<evidence type="ECO:0000256" key="7">
    <source>
        <dbReference type="ARBA" id="ARBA00022967"/>
    </source>
</evidence>
<name>D5BSW6_PUNMI</name>
<comment type="function">
    <text evidence="12 15">Subunits I and II form the functional core of the enzyme complex. Electrons originating in cytochrome c are transferred via heme a and Cu(A) to the binuclear center formed by heme a3 and Cu(B).</text>
</comment>
<dbReference type="SUPFAM" id="SSF49503">
    <property type="entry name" value="Cupredoxins"/>
    <property type="match status" value="1"/>
</dbReference>
<reference evidence="19 20" key="1">
    <citation type="journal article" date="2010" name="J. Bacteriol.">
        <title>Complete genome sequence of "Candidatus Puniceispirillum marinum" IMCC1322, a representative of the SAR116 clade in the Alphaproteobacteria.</title>
        <authorList>
            <person name="Oh H.M."/>
            <person name="Kwon K.K."/>
            <person name="Kang I."/>
            <person name="Kang S.G."/>
            <person name="Lee J.H."/>
            <person name="Kim S.J."/>
            <person name="Cho J.C."/>
        </authorList>
    </citation>
    <scope>NUCLEOTIDE SEQUENCE [LARGE SCALE GENOMIC DNA]</scope>
    <source>
        <strain evidence="19 20">IMCC1322</strain>
    </source>
</reference>
<dbReference type="PROSITE" id="PS50999">
    <property type="entry name" value="COX2_TM"/>
    <property type="match status" value="1"/>
</dbReference>
<gene>
    <name evidence="19" type="ordered locus">SAR116_1120</name>
</gene>
<dbReference type="InterPro" id="IPR008972">
    <property type="entry name" value="Cupredoxin"/>
</dbReference>
<keyword evidence="11 16" id="KW-0472">Membrane</keyword>
<evidence type="ECO:0000256" key="6">
    <source>
        <dbReference type="ARBA" id="ARBA00022723"/>
    </source>
</evidence>
<dbReference type="InterPro" id="IPR014222">
    <property type="entry name" value="Cyt_c_oxidase_su2"/>
</dbReference>
<organism evidence="19 20">
    <name type="scientific">Puniceispirillum marinum (strain IMCC1322)</name>
    <dbReference type="NCBI Taxonomy" id="488538"/>
    <lineage>
        <taxon>Bacteria</taxon>
        <taxon>Pseudomonadati</taxon>
        <taxon>Pseudomonadota</taxon>
        <taxon>Alphaproteobacteria</taxon>
        <taxon>Candidatus Puniceispirillales</taxon>
        <taxon>Candidatus Puniceispirillaceae</taxon>
        <taxon>Candidatus Puniceispirillum</taxon>
    </lineage>
</organism>
<dbReference type="InterPro" id="IPR001505">
    <property type="entry name" value="Copper_CuA"/>
</dbReference>
<evidence type="ECO:0000256" key="1">
    <source>
        <dbReference type="ARBA" id="ARBA00004141"/>
    </source>
</evidence>
<dbReference type="Gene3D" id="2.60.40.420">
    <property type="entry name" value="Cupredoxins - blue copper proteins"/>
    <property type="match status" value="1"/>
</dbReference>
<comment type="catalytic activity">
    <reaction evidence="13 15">
        <text>4 Fe(II)-[cytochrome c] + O2 + 8 H(+)(in) = 4 Fe(III)-[cytochrome c] + 2 H2O + 4 H(+)(out)</text>
        <dbReference type="Rhea" id="RHEA:11436"/>
        <dbReference type="Rhea" id="RHEA-COMP:10350"/>
        <dbReference type="Rhea" id="RHEA-COMP:14399"/>
        <dbReference type="ChEBI" id="CHEBI:15377"/>
        <dbReference type="ChEBI" id="CHEBI:15378"/>
        <dbReference type="ChEBI" id="CHEBI:15379"/>
        <dbReference type="ChEBI" id="CHEBI:29033"/>
        <dbReference type="ChEBI" id="CHEBI:29034"/>
        <dbReference type="EC" id="7.1.1.9"/>
    </reaction>
</comment>
<keyword evidence="10 15" id="KW-0186">Copper</keyword>
<dbReference type="InterPro" id="IPR036257">
    <property type="entry name" value="Cyt_c_oxidase_su2_TM_sf"/>
</dbReference>
<evidence type="ECO:0000256" key="16">
    <source>
        <dbReference type="SAM" id="Phobius"/>
    </source>
</evidence>
<proteinExistence type="inferred from homology"/>
<dbReference type="EC" id="7.1.1.9" evidence="15"/>
<evidence type="ECO:0000259" key="17">
    <source>
        <dbReference type="PROSITE" id="PS50857"/>
    </source>
</evidence>
<keyword evidence="20" id="KW-1185">Reference proteome</keyword>
<dbReference type="Gene3D" id="1.10.287.90">
    <property type="match status" value="1"/>
</dbReference>
<dbReference type="Pfam" id="PF02790">
    <property type="entry name" value="COX2_TM"/>
    <property type="match status" value="1"/>
</dbReference>
<dbReference type="AlphaFoldDB" id="D5BSW6"/>
<evidence type="ECO:0000256" key="10">
    <source>
        <dbReference type="ARBA" id="ARBA00023008"/>
    </source>
</evidence>
<sequence length="302" mass="33186">MPSLANILLDLKTGSRRTGVATITVALSSFIGFVFASNMAFAAVPQPWQMDLQPPAGSIAEMATDLHNLLLVVITAITLFVLGLLIYVGVKFRAAANPVPSRTSHNAVIEVLWTVIPVLILVGIAIPSFRLLYYMDRTNETDMVIKVTGNQWYWNYEYPDDGVAFDSYMVEEADLQPGQIRLLSVDNPMVVPENTRIKLLITGNDVMHSFFVPSLAVQIYAFIGRTNEAWIDVPTGANTYYGQCNQICGINHAYMPIEVKSLPKDEYAAWLANAKQEFASADAVAPAIENITPETTVLALAK</sequence>
<evidence type="ECO:0000256" key="8">
    <source>
        <dbReference type="ARBA" id="ARBA00022982"/>
    </source>
</evidence>
<dbReference type="GO" id="GO:0004129">
    <property type="term" value="F:cytochrome-c oxidase activity"/>
    <property type="evidence" value="ECO:0007669"/>
    <property type="project" value="UniProtKB-EC"/>
</dbReference>
<feature type="domain" description="Cytochrome oxidase subunit II transmembrane region profile" evidence="18">
    <location>
        <begin position="44"/>
        <end position="139"/>
    </location>
</feature>
<keyword evidence="4 14" id="KW-0679">Respiratory chain</keyword>
<dbReference type="NCBIfam" id="TIGR02866">
    <property type="entry name" value="CoxB"/>
    <property type="match status" value="1"/>
</dbReference>
<evidence type="ECO:0000256" key="4">
    <source>
        <dbReference type="ARBA" id="ARBA00022660"/>
    </source>
</evidence>
<dbReference type="Proteomes" id="UP000007460">
    <property type="component" value="Chromosome"/>
</dbReference>
<dbReference type="EMBL" id="CP001751">
    <property type="protein sequence ID" value="ADE39363.1"/>
    <property type="molecule type" value="Genomic_DNA"/>
</dbReference>
<dbReference type="InterPro" id="IPR011759">
    <property type="entry name" value="Cyt_c_oxidase_su2_TM_dom"/>
</dbReference>
<evidence type="ECO:0000256" key="5">
    <source>
        <dbReference type="ARBA" id="ARBA00022692"/>
    </source>
</evidence>
<evidence type="ECO:0000256" key="9">
    <source>
        <dbReference type="ARBA" id="ARBA00022989"/>
    </source>
</evidence>
<dbReference type="PRINTS" id="PR01166">
    <property type="entry name" value="CYCOXIDASEII"/>
</dbReference>
<dbReference type="InterPro" id="IPR002429">
    <property type="entry name" value="CcO_II-like_C"/>
</dbReference>
<dbReference type="GO" id="GO:0005507">
    <property type="term" value="F:copper ion binding"/>
    <property type="evidence" value="ECO:0007669"/>
    <property type="project" value="InterPro"/>
</dbReference>
<evidence type="ECO:0000256" key="12">
    <source>
        <dbReference type="ARBA" id="ARBA00024688"/>
    </source>
</evidence>
<keyword evidence="9 16" id="KW-1133">Transmembrane helix</keyword>
<evidence type="ECO:0000256" key="2">
    <source>
        <dbReference type="ARBA" id="ARBA00007866"/>
    </source>
</evidence>
<feature type="domain" description="Cytochrome oxidase subunit II copper A binding" evidence="17">
    <location>
        <begin position="140"/>
        <end position="273"/>
    </location>
</feature>
<feature type="transmembrane region" description="Helical" evidence="16">
    <location>
        <begin position="111"/>
        <end position="133"/>
    </location>
</feature>
<dbReference type="eggNOG" id="COG1622">
    <property type="taxonomic scope" value="Bacteria"/>
</dbReference>
<protein>
    <recommendedName>
        <fullName evidence="15">Cytochrome c oxidase subunit 2</fullName>
        <ecNumber evidence="15">7.1.1.9</ecNumber>
    </recommendedName>
</protein>
<keyword evidence="3 14" id="KW-0813">Transport</keyword>
<evidence type="ECO:0000313" key="20">
    <source>
        <dbReference type="Proteomes" id="UP000007460"/>
    </source>
</evidence>
<accession>D5BSW6</accession>
<feature type="transmembrane region" description="Helical" evidence="16">
    <location>
        <begin position="20"/>
        <end position="44"/>
    </location>
</feature>
<comment type="cofactor">
    <cofactor evidence="15">
        <name>Cu cation</name>
        <dbReference type="ChEBI" id="CHEBI:23378"/>
    </cofactor>
    <text evidence="15">Binds a copper A center.</text>
</comment>
<dbReference type="GO" id="GO:0005886">
    <property type="term" value="C:plasma membrane"/>
    <property type="evidence" value="ECO:0007669"/>
    <property type="project" value="UniProtKB-SubCell"/>
</dbReference>
<dbReference type="Pfam" id="PF00116">
    <property type="entry name" value="COX2"/>
    <property type="match status" value="1"/>
</dbReference>
<dbReference type="PANTHER" id="PTHR22888:SF9">
    <property type="entry name" value="CYTOCHROME C OXIDASE SUBUNIT 2"/>
    <property type="match status" value="1"/>
</dbReference>
<keyword evidence="5 14" id="KW-0812">Transmembrane</keyword>
<keyword evidence="8 14" id="KW-0249">Electron transport</keyword>
<dbReference type="OrthoDB" id="9781261at2"/>
<dbReference type="PROSITE" id="PS00078">
    <property type="entry name" value="COX2"/>
    <property type="match status" value="1"/>
</dbReference>
<evidence type="ECO:0000256" key="11">
    <source>
        <dbReference type="ARBA" id="ARBA00023136"/>
    </source>
</evidence>
<feature type="transmembrane region" description="Helical" evidence="16">
    <location>
        <begin position="69"/>
        <end position="90"/>
    </location>
</feature>
<dbReference type="STRING" id="488538.SAR116_1120"/>
<evidence type="ECO:0000259" key="18">
    <source>
        <dbReference type="PROSITE" id="PS50999"/>
    </source>
</evidence>
<comment type="similarity">
    <text evidence="2 14">Belongs to the cytochrome c oxidase subunit 2 family.</text>
</comment>
<dbReference type="SUPFAM" id="SSF81464">
    <property type="entry name" value="Cytochrome c oxidase subunit II-like, transmembrane region"/>
    <property type="match status" value="1"/>
</dbReference>
<comment type="subcellular location">
    <subcellularLocation>
        <location evidence="14">Cell membrane</location>
        <topology evidence="14">Multi-pass membrane protein</topology>
    </subcellularLocation>
    <subcellularLocation>
        <location evidence="1">Membrane</location>
        <topology evidence="1">Multi-pass membrane protein</topology>
    </subcellularLocation>
</comment>
<dbReference type="PANTHER" id="PTHR22888">
    <property type="entry name" value="CYTOCHROME C OXIDASE, SUBUNIT II"/>
    <property type="match status" value="1"/>
</dbReference>
<dbReference type="InterPro" id="IPR045187">
    <property type="entry name" value="CcO_II"/>
</dbReference>
<dbReference type="KEGG" id="apb:SAR116_1120"/>
<dbReference type="GO" id="GO:0016491">
    <property type="term" value="F:oxidoreductase activity"/>
    <property type="evidence" value="ECO:0007669"/>
    <property type="project" value="UniProtKB-KW"/>
</dbReference>
<dbReference type="HOGENOM" id="CLU_036876_2_0_5"/>
<dbReference type="PROSITE" id="PS50857">
    <property type="entry name" value="COX2_CUA"/>
    <property type="match status" value="1"/>
</dbReference>
<evidence type="ECO:0000256" key="15">
    <source>
        <dbReference type="RuleBase" id="RU004024"/>
    </source>
</evidence>
<keyword evidence="7" id="KW-1278">Translocase</keyword>
<evidence type="ECO:0000256" key="13">
    <source>
        <dbReference type="ARBA" id="ARBA00047816"/>
    </source>
</evidence>
<keyword evidence="19" id="KW-0560">Oxidoreductase</keyword>
<evidence type="ECO:0000256" key="3">
    <source>
        <dbReference type="ARBA" id="ARBA00022448"/>
    </source>
</evidence>
<evidence type="ECO:0000313" key="19">
    <source>
        <dbReference type="EMBL" id="ADE39363.1"/>
    </source>
</evidence>
<evidence type="ECO:0000256" key="14">
    <source>
        <dbReference type="RuleBase" id="RU000456"/>
    </source>
</evidence>